<organism evidence="1 2">
    <name type="scientific">Citrullus colocynthis</name>
    <name type="common">colocynth</name>
    <dbReference type="NCBI Taxonomy" id="252529"/>
    <lineage>
        <taxon>Eukaryota</taxon>
        <taxon>Viridiplantae</taxon>
        <taxon>Streptophyta</taxon>
        <taxon>Embryophyta</taxon>
        <taxon>Tracheophyta</taxon>
        <taxon>Spermatophyta</taxon>
        <taxon>Magnoliopsida</taxon>
        <taxon>eudicotyledons</taxon>
        <taxon>Gunneridae</taxon>
        <taxon>Pentapetalae</taxon>
        <taxon>rosids</taxon>
        <taxon>fabids</taxon>
        <taxon>Cucurbitales</taxon>
        <taxon>Cucurbitaceae</taxon>
        <taxon>Benincaseae</taxon>
        <taxon>Citrullus</taxon>
    </lineage>
</organism>
<dbReference type="Proteomes" id="UP001642487">
    <property type="component" value="Chromosome 1"/>
</dbReference>
<evidence type="ECO:0000313" key="1">
    <source>
        <dbReference type="EMBL" id="CAK9310105.1"/>
    </source>
</evidence>
<evidence type="ECO:0000313" key="2">
    <source>
        <dbReference type="Proteomes" id="UP001642487"/>
    </source>
</evidence>
<keyword evidence="2" id="KW-1185">Reference proteome</keyword>
<gene>
    <name evidence="1" type="ORF">CITCOLO1_LOCUS1714</name>
</gene>
<accession>A0ABP0XRG8</accession>
<protein>
    <submittedName>
        <fullName evidence="1">Uncharacterized protein</fullName>
    </submittedName>
</protein>
<reference evidence="1 2" key="1">
    <citation type="submission" date="2024-03" db="EMBL/GenBank/DDBJ databases">
        <authorList>
            <person name="Gkanogiannis A."/>
            <person name="Becerra Lopez-Lavalle L."/>
        </authorList>
    </citation>
    <scope>NUCLEOTIDE SEQUENCE [LARGE SCALE GENOMIC DNA]</scope>
</reference>
<sequence>MDLILPFWMLYVCMRYCGLYNSLECETHPFLPKSWMRSWNGGDEYWTDFKLVWAMCGTLYWNVGYGNMRHTGDWILGS</sequence>
<dbReference type="EMBL" id="OZ021735">
    <property type="protein sequence ID" value="CAK9310105.1"/>
    <property type="molecule type" value="Genomic_DNA"/>
</dbReference>
<proteinExistence type="predicted"/>
<name>A0ABP0XRG8_9ROSI</name>